<reference evidence="1 2" key="1">
    <citation type="journal article" date="2016" name="Front. Microbiol.">
        <title>Single-Cell (Meta-)Genomics of a Dimorphic Candidatus Thiomargarita nelsonii Reveals Genomic Plasticity.</title>
        <authorList>
            <person name="Flood B.E."/>
            <person name="Fliss P."/>
            <person name="Jones D.S."/>
            <person name="Dick G.J."/>
            <person name="Jain S."/>
            <person name="Kaster A.K."/>
            <person name="Winkel M."/>
            <person name="Mussmann M."/>
            <person name="Bailey J."/>
        </authorList>
    </citation>
    <scope>NUCLEOTIDE SEQUENCE [LARGE SCALE GENOMIC DNA]</scope>
    <source>
        <strain evidence="1">Hydrate Ridge</strain>
    </source>
</reference>
<evidence type="ECO:0000313" key="2">
    <source>
        <dbReference type="Proteomes" id="UP000030428"/>
    </source>
</evidence>
<accession>A0A4E0QK07</accession>
<gene>
    <name evidence="1" type="ORF">PN36_31650</name>
</gene>
<sequence>MEFFTIGGDHYLAVANANGSSKIYKSTNKYEEAYQAGRQACIDDPTSCGIQNCSAPANLG</sequence>
<dbReference type="Pfam" id="PF03736">
    <property type="entry name" value="EPTP"/>
    <property type="match status" value="1"/>
</dbReference>
<organism evidence="1 2">
    <name type="scientific">Candidatus Thiomargarita nelsonii</name>
    <dbReference type="NCBI Taxonomy" id="1003181"/>
    <lineage>
        <taxon>Bacteria</taxon>
        <taxon>Pseudomonadati</taxon>
        <taxon>Pseudomonadota</taxon>
        <taxon>Gammaproteobacteria</taxon>
        <taxon>Thiotrichales</taxon>
        <taxon>Thiotrichaceae</taxon>
        <taxon>Thiomargarita</taxon>
    </lineage>
</organism>
<dbReference type="InterPro" id="IPR005492">
    <property type="entry name" value="EPTP"/>
</dbReference>
<dbReference type="AlphaFoldDB" id="A0A4E0QK07"/>
<name>A0A4E0QK07_9GAMM</name>
<dbReference type="Proteomes" id="UP000030428">
    <property type="component" value="Unassembled WGS sequence"/>
</dbReference>
<dbReference type="EMBL" id="JSZA02000255">
    <property type="protein sequence ID" value="TGN99929.1"/>
    <property type="molecule type" value="Genomic_DNA"/>
</dbReference>
<protein>
    <submittedName>
        <fullName evidence="1">Uncharacterized protein</fullName>
    </submittedName>
</protein>
<evidence type="ECO:0000313" key="1">
    <source>
        <dbReference type="EMBL" id="TGN99929.1"/>
    </source>
</evidence>
<proteinExistence type="predicted"/>
<comment type="caution">
    <text evidence="1">The sequence shown here is derived from an EMBL/GenBank/DDBJ whole genome shotgun (WGS) entry which is preliminary data.</text>
</comment>
<keyword evidence="2" id="KW-1185">Reference proteome</keyword>